<name>A0A8B6HM63_MYTGA</name>
<feature type="region of interest" description="Disordered" evidence="1">
    <location>
        <begin position="371"/>
        <end position="414"/>
    </location>
</feature>
<accession>A0A8B6HM63</accession>
<evidence type="ECO:0000256" key="1">
    <source>
        <dbReference type="SAM" id="MobiDB-lite"/>
    </source>
</evidence>
<organism evidence="2 3">
    <name type="scientific">Mytilus galloprovincialis</name>
    <name type="common">Mediterranean mussel</name>
    <dbReference type="NCBI Taxonomy" id="29158"/>
    <lineage>
        <taxon>Eukaryota</taxon>
        <taxon>Metazoa</taxon>
        <taxon>Spiralia</taxon>
        <taxon>Lophotrochozoa</taxon>
        <taxon>Mollusca</taxon>
        <taxon>Bivalvia</taxon>
        <taxon>Autobranchia</taxon>
        <taxon>Pteriomorphia</taxon>
        <taxon>Mytilida</taxon>
        <taxon>Mytiloidea</taxon>
        <taxon>Mytilidae</taxon>
        <taxon>Mytilinae</taxon>
        <taxon>Mytilus</taxon>
    </lineage>
</organism>
<keyword evidence="3" id="KW-1185">Reference proteome</keyword>
<proteinExistence type="predicted"/>
<dbReference type="Proteomes" id="UP000596742">
    <property type="component" value="Unassembled WGS sequence"/>
</dbReference>
<reference evidence="2" key="1">
    <citation type="submission" date="2018-11" db="EMBL/GenBank/DDBJ databases">
        <authorList>
            <person name="Alioto T."/>
            <person name="Alioto T."/>
        </authorList>
    </citation>
    <scope>NUCLEOTIDE SEQUENCE</scope>
</reference>
<dbReference type="EMBL" id="UYJE01010289">
    <property type="protein sequence ID" value="VDI81763.1"/>
    <property type="molecule type" value="Genomic_DNA"/>
</dbReference>
<feature type="compositionally biased region" description="Basic and acidic residues" evidence="1">
    <location>
        <begin position="371"/>
        <end position="399"/>
    </location>
</feature>
<sequence>MLITMRSSEAVPQSFVRPKLNQRQHIVQPLWMRVLEEKYQKLQLKIAQSTATMNGLYNSTIGRNIYDTKLVRASLQRTKEQRRSGKYEIKSTRISATKIYTGGETKHKTTNIYSEINERSNSDDEYVNTFDKGTKINDSGVRVSEILCLRYDKNQPFRKDLSKILKPQENSHTYNGNYSNIDNSSNNLKNADISSSSIKTAEYSPSRHSLSTLKTSKSCPVKLMDNCVQTKSRAESAGRTNINRRKMKMFSRMSAEAQTALTETIKENESEGNLDSEDEDNTAIVDNIFRTERELSIEDRTNCNDSEISMPSRDSRSIHTKLPEIPTENPDILSLRHIKSNDGNVGKYPFPSKRETTFEITPPGFDIRYRDAPIREERESETPPPDIRDRAIRKCEDWLTRYTPKTPRPSQTSQ</sequence>
<gene>
    <name evidence="2" type="ORF">MGAL_10B050267</name>
</gene>
<evidence type="ECO:0000313" key="3">
    <source>
        <dbReference type="Proteomes" id="UP000596742"/>
    </source>
</evidence>
<dbReference type="OrthoDB" id="6157320at2759"/>
<protein>
    <submittedName>
        <fullName evidence="2">Uncharacterized protein</fullName>
    </submittedName>
</protein>
<comment type="caution">
    <text evidence="2">The sequence shown here is derived from an EMBL/GenBank/DDBJ whole genome shotgun (WGS) entry which is preliminary data.</text>
</comment>
<dbReference type="AlphaFoldDB" id="A0A8B6HM63"/>
<evidence type="ECO:0000313" key="2">
    <source>
        <dbReference type="EMBL" id="VDI81763.1"/>
    </source>
</evidence>